<dbReference type="EMBL" id="RZGK01000020">
    <property type="protein sequence ID" value="KAF9691674.1"/>
    <property type="molecule type" value="Genomic_DNA"/>
</dbReference>
<proteinExistence type="predicted"/>
<dbReference type="PANTHER" id="PTHR47332:SF2">
    <property type="entry name" value="SET-6"/>
    <property type="match status" value="1"/>
</dbReference>
<evidence type="ECO:0000259" key="2">
    <source>
        <dbReference type="PROSITE" id="PS50280"/>
    </source>
</evidence>
<evidence type="ECO:0000313" key="3">
    <source>
        <dbReference type="EMBL" id="KAF9691674.1"/>
    </source>
</evidence>
<feature type="region of interest" description="Disordered" evidence="1">
    <location>
        <begin position="1"/>
        <end position="102"/>
    </location>
</feature>
<dbReference type="Pfam" id="PF00856">
    <property type="entry name" value="SET"/>
    <property type="match status" value="1"/>
</dbReference>
<dbReference type="PANTHER" id="PTHR47332">
    <property type="entry name" value="SET DOMAIN-CONTAINING PROTEIN 5"/>
    <property type="match status" value="1"/>
</dbReference>
<sequence>MPPKPSTALAALKPALTEPDSNGLPLDGNKHRHLDGENGQGVQGADAKRKRYREKRRRTDQSKSSSVRNASTITVEDTSETGSTSEVALEQSNVCAAQSSPSDTDTIATEALPYSQHGRASLQFLSAVSNDVPVAAHYELRDLHSAGDIEGNTDQGLFATQEMERGTRIISERPLFTLSSPGDQLAELMKAYRNLPKSDQDRIWNLRPAAPDASEQLRNLQILIDRLKDYLQHIFLKPETTRTHKEQTILGEMKPKLEDAMNVWRIAARWHANRCSMTDLPEEQRADLPQGTPITGLFIERAQIRHSCVPNCFASYDANRGCMNVHVIRDIAVGEELTLSAFADNMYYKDAEDRSEELSAWGLTCDCEACNRKHPKFEVHEAARQRAHARVILLVDLLTRLETTEFSEDELNGAQDMAMALIRDLKATGCESVETVRWRNILVDRILPARSLVVPDNDKLLTWQIVLGHAKECEKVGRICYGEDRDEFRVLRRTREATEASVDTAIAHDEVNAPESILRSRNKRLEE</sequence>
<organism evidence="3 4">
    <name type="scientific">Ascochyta lentis</name>
    <dbReference type="NCBI Taxonomy" id="205686"/>
    <lineage>
        <taxon>Eukaryota</taxon>
        <taxon>Fungi</taxon>
        <taxon>Dikarya</taxon>
        <taxon>Ascomycota</taxon>
        <taxon>Pezizomycotina</taxon>
        <taxon>Dothideomycetes</taxon>
        <taxon>Pleosporomycetidae</taxon>
        <taxon>Pleosporales</taxon>
        <taxon>Pleosporineae</taxon>
        <taxon>Didymellaceae</taxon>
        <taxon>Ascochyta</taxon>
    </lineage>
</organism>
<dbReference type="Gene3D" id="2.170.270.10">
    <property type="entry name" value="SET domain"/>
    <property type="match status" value="1"/>
</dbReference>
<evidence type="ECO:0000313" key="4">
    <source>
        <dbReference type="Proteomes" id="UP000651452"/>
    </source>
</evidence>
<feature type="compositionally biased region" description="Basic residues" evidence="1">
    <location>
        <begin position="48"/>
        <end position="58"/>
    </location>
</feature>
<dbReference type="CDD" id="cd20071">
    <property type="entry name" value="SET_SMYD"/>
    <property type="match status" value="1"/>
</dbReference>
<comment type="caution">
    <text evidence="3">The sequence shown here is derived from an EMBL/GenBank/DDBJ whole genome shotgun (WGS) entry which is preliminary data.</text>
</comment>
<dbReference type="SUPFAM" id="SSF82199">
    <property type="entry name" value="SET domain"/>
    <property type="match status" value="1"/>
</dbReference>
<gene>
    <name evidence="3" type="ORF">EKO04_010359</name>
</gene>
<protein>
    <recommendedName>
        <fullName evidence="2">SET domain-containing protein</fullName>
    </recommendedName>
</protein>
<evidence type="ECO:0000256" key="1">
    <source>
        <dbReference type="SAM" id="MobiDB-lite"/>
    </source>
</evidence>
<dbReference type="Proteomes" id="UP000651452">
    <property type="component" value="Unassembled WGS sequence"/>
</dbReference>
<dbReference type="InterPro" id="IPR053185">
    <property type="entry name" value="SET_domain_protein"/>
</dbReference>
<dbReference type="InterPro" id="IPR046341">
    <property type="entry name" value="SET_dom_sf"/>
</dbReference>
<accession>A0A8H7MD62</accession>
<dbReference type="PROSITE" id="PS50280">
    <property type="entry name" value="SET"/>
    <property type="match status" value="1"/>
</dbReference>
<dbReference type="InterPro" id="IPR001214">
    <property type="entry name" value="SET_dom"/>
</dbReference>
<reference evidence="3" key="2">
    <citation type="submission" date="2020-09" db="EMBL/GenBank/DDBJ databases">
        <title>Reference genome assembly for Australian Ascochyta lentis isolate Al4.</title>
        <authorList>
            <person name="Lee R.C."/>
            <person name="Farfan-Caceres L.M."/>
            <person name="Debler J.W."/>
            <person name="Williams A.H."/>
            <person name="Henares B.M."/>
        </authorList>
    </citation>
    <scope>NUCLEOTIDE SEQUENCE</scope>
    <source>
        <strain evidence="3">Al4</strain>
    </source>
</reference>
<dbReference type="OrthoDB" id="265717at2759"/>
<feature type="domain" description="SET" evidence="2">
    <location>
        <begin position="136"/>
        <end position="342"/>
    </location>
</feature>
<name>A0A8H7MD62_9PLEO</name>
<keyword evidence="4" id="KW-1185">Reference proteome</keyword>
<feature type="compositionally biased region" description="Polar residues" evidence="1">
    <location>
        <begin position="62"/>
        <end position="102"/>
    </location>
</feature>
<dbReference type="AlphaFoldDB" id="A0A8H7MD62"/>
<reference evidence="3" key="1">
    <citation type="submission" date="2018-12" db="EMBL/GenBank/DDBJ databases">
        <authorList>
            <person name="Syme R.A."/>
            <person name="Farfan-Caceres L."/>
            <person name="Lichtenzveig J."/>
        </authorList>
    </citation>
    <scope>NUCLEOTIDE SEQUENCE</scope>
    <source>
        <strain evidence="3">Al4</strain>
    </source>
</reference>